<dbReference type="SUPFAM" id="SSF69118">
    <property type="entry name" value="AhpD-like"/>
    <property type="match status" value="1"/>
</dbReference>
<organism evidence="2 4">
    <name type="scientific">Candidatus Chlorohelix allophototropha</name>
    <dbReference type="NCBI Taxonomy" id="3003348"/>
    <lineage>
        <taxon>Bacteria</taxon>
        <taxon>Bacillati</taxon>
        <taxon>Chloroflexota</taxon>
        <taxon>Chloroflexia</taxon>
        <taxon>Candidatus Chloroheliales</taxon>
        <taxon>Candidatus Chloroheliaceae</taxon>
        <taxon>Candidatus Chlorohelix</taxon>
    </lineage>
</organism>
<dbReference type="GO" id="GO:0051920">
    <property type="term" value="F:peroxiredoxin activity"/>
    <property type="evidence" value="ECO:0007669"/>
    <property type="project" value="InterPro"/>
</dbReference>
<keyword evidence="5" id="KW-1185">Reference proteome</keyword>
<evidence type="ECO:0000313" key="3">
    <source>
        <dbReference type="EMBL" id="WJW69780.1"/>
    </source>
</evidence>
<dbReference type="Proteomes" id="UP001431572">
    <property type="component" value="Chromosome 2"/>
</dbReference>
<evidence type="ECO:0000259" key="1">
    <source>
        <dbReference type="Pfam" id="PF02627"/>
    </source>
</evidence>
<evidence type="ECO:0000313" key="2">
    <source>
        <dbReference type="EMBL" id="NWJ47876.1"/>
    </source>
</evidence>
<dbReference type="AlphaFoldDB" id="A0A8T7M779"/>
<dbReference type="Pfam" id="PF02627">
    <property type="entry name" value="CMD"/>
    <property type="match status" value="1"/>
</dbReference>
<reference evidence="2 4" key="1">
    <citation type="submission" date="2020-06" db="EMBL/GenBank/DDBJ databases">
        <title>Anoxygenic phototrophic Chloroflexota member uses a Type I reaction center.</title>
        <authorList>
            <person name="Tsuji J.M."/>
            <person name="Shaw N.A."/>
            <person name="Nagashima S."/>
            <person name="Venkiteswaran J."/>
            <person name="Schiff S.L."/>
            <person name="Hanada S."/>
            <person name="Tank M."/>
            <person name="Neufeld J.D."/>
        </authorList>
    </citation>
    <scope>NUCLEOTIDE SEQUENCE [LARGE SCALE GENOMIC DNA]</scope>
    <source>
        <strain evidence="2">L227-S17</strain>
    </source>
</reference>
<gene>
    <name evidence="2" type="ORF">HXX08_18640</name>
    <name evidence="3" type="ORF">OZ401_003410</name>
</gene>
<dbReference type="EMBL" id="JACATZ010000003">
    <property type="protein sequence ID" value="NWJ47876.1"/>
    <property type="molecule type" value="Genomic_DNA"/>
</dbReference>
<dbReference type="Gene3D" id="1.20.1290.10">
    <property type="entry name" value="AhpD-like"/>
    <property type="match status" value="1"/>
</dbReference>
<evidence type="ECO:0000313" key="5">
    <source>
        <dbReference type="Proteomes" id="UP001431572"/>
    </source>
</evidence>
<dbReference type="InterPro" id="IPR003779">
    <property type="entry name" value="CMD-like"/>
</dbReference>
<reference evidence="3" key="2">
    <citation type="journal article" date="2024" name="Nature">
        <title>Anoxygenic phototroph of the Chloroflexota uses a type I reaction centre.</title>
        <authorList>
            <person name="Tsuji J.M."/>
            <person name="Shaw N.A."/>
            <person name="Nagashima S."/>
            <person name="Venkiteswaran J.J."/>
            <person name="Schiff S.L."/>
            <person name="Watanabe T."/>
            <person name="Fukui M."/>
            <person name="Hanada S."/>
            <person name="Tank M."/>
            <person name="Neufeld J.D."/>
        </authorList>
    </citation>
    <scope>NUCLEOTIDE SEQUENCE</scope>
    <source>
        <strain evidence="3">L227-S17</strain>
    </source>
</reference>
<accession>A0A8T7M779</accession>
<sequence length="130" mass="14959">MSDDTDREQERTAYLKKMEAERGYLLDFHKLMAHYDLDFLKSYNDLLAAAYTSPRLLDARTKEYIITTAIIVAGSSAEHIITHLKVLKRLGVTAEEALQFLELILPPAGVPVFMNALELWKQVWEVEKFD</sequence>
<protein>
    <submittedName>
        <fullName evidence="2">Carboxymuconolactone decarboxylase family protein</fullName>
    </submittedName>
</protein>
<name>A0A8T7M779_9CHLR</name>
<dbReference type="RefSeq" id="WP_341471653.1">
    <property type="nucleotide sequence ID" value="NZ_CP128400.1"/>
</dbReference>
<evidence type="ECO:0000313" key="4">
    <source>
        <dbReference type="Proteomes" id="UP000521676"/>
    </source>
</evidence>
<dbReference type="InterPro" id="IPR029032">
    <property type="entry name" value="AhpD-like"/>
</dbReference>
<dbReference type="Proteomes" id="UP000521676">
    <property type="component" value="Unassembled WGS sequence"/>
</dbReference>
<proteinExistence type="predicted"/>
<dbReference type="EMBL" id="CP128400">
    <property type="protein sequence ID" value="WJW69780.1"/>
    <property type="molecule type" value="Genomic_DNA"/>
</dbReference>
<feature type="domain" description="Carboxymuconolactone decarboxylase-like" evidence="1">
    <location>
        <begin position="38"/>
        <end position="121"/>
    </location>
</feature>